<evidence type="ECO:0000256" key="1">
    <source>
        <dbReference type="ARBA" id="ARBA00022729"/>
    </source>
</evidence>
<dbReference type="Gene3D" id="2.40.40.10">
    <property type="entry name" value="RlpA-like domain"/>
    <property type="match status" value="1"/>
</dbReference>
<proteinExistence type="predicted"/>
<dbReference type="OrthoDB" id="406505at2759"/>
<sequence length="130" mass="14075">MRATFFTTVLVTLASAVLAAPTNSASMEKRGNGGRVTYYSGYMMANPACGGVAPNDDDMVAAVRSDSQFKCGDDVTLWNGDKSVTVKIVDHCESCTFGEWFDISKSAFSKLGALELGIINDIAYWNWSKH</sequence>
<dbReference type="PANTHER" id="PTHR31836:SF27">
    <property type="entry name" value="RLPA-LIKE PROTEIN DOUBLE-PSI BETA-BARREL DOMAIN-CONTAINING PROTEIN"/>
    <property type="match status" value="1"/>
</dbReference>
<dbReference type="AlphaFoldDB" id="A0A2N1JEQ9"/>
<reference evidence="4 5" key="1">
    <citation type="submission" date="2017-10" db="EMBL/GenBank/DDBJ databases">
        <title>A novel species of cold-tolerant Malassezia isolated from bats.</title>
        <authorList>
            <person name="Lorch J.M."/>
            <person name="Palmer J.M."/>
            <person name="Vanderwolf K.J."/>
            <person name="Schmidt K.Z."/>
            <person name="Verant M.L."/>
            <person name="Weller T.J."/>
            <person name="Blehert D.S."/>
        </authorList>
    </citation>
    <scope>NUCLEOTIDE SEQUENCE [LARGE SCALE GENOMIC DNA]</scope>
    <source>
        <strain evidence="4 5">NWHC:44797-103</strain>
    </source>
</reference>
<keyword evidence="5" id="KW-1185">Reference proteome</keyword>
<feature type="chain" id="PRO_5014987827" description="RlpA-like protein double-psi beta-barrel domain-containing protein" evidence="2">
    <location>
        <begin position="20"/>
        <end position="130"/>
    </location>
</feature>
<evidence type="ECO:0000313" key="4">
    <source>
        <dbReference type="EMBL" id="PKI85030.1"/>
    </source>
</evidence>
<evidence type="ECO:0000256" key="2">
    <source>
        <dbReference type="SAM" id="SignalP"/>
    </source>
</evidence>
<evidence type="ECO:0000259" key="3">
    <source>
        <dbReference type="Pfam" id="PF03330"/>
    </source>
</evidence>
<name>A0A2N1JEQ9_9BASI</name>
<dbReference type="EMBL" id="KZ454988">
    <property type="protein sequence ID" value="PKI85030.1"/>
    <property type="molecule type" value="Genomic_DNA"/>
</dbReference>
<dbReference type="InterPro" id="IPR051477">
    <property type="entry name" value="Expansin_CellWall"/>
</dbReference>
<dbReference type="InterPro" id="IPR009009">
    <property type="entry name" value="RlpA-like_DPBB"/>
</dbReference>
<feature type="signal peptide" evidence="2">
    <location>
        <begin position="1"/>
        <end position="19"/>
    </location>
</feature>
<dbReference type="PANTHER" id="PTHR31836">
    <property type="match status" value="1"/>
</dbReference>
<feature type="domain" description="RlpA-like protein double-psi beta-barrel" evidence="3">
    <location>
        <begin position="71"/>
        <end position="120"/>
    </location>
</feature>
<dbReference type="SUPFAM" id="SSF50685">
    <property type="entry name" value="Barwin-like endoglucanases"/>
    <property type="match status" value="1"/>
</dbReference>
<dbReference type="InterPro" id="IPR036908">
    <property type="entry name" value="RlpA-like_sf"/>
</dbReference>
<protein>
    <recommendedName>
        <fullName evidence="3">RlpA-like protein double-psi beta-barrel domain-containing protein</fullName>
    </recommendedName>
</protein>
<keyword evidence="1 2" id="KW-0732">Signal</keyword>
<dbReference type="STRING" id="2020962.A0A2N1JEQ9"/>
<evidence type="ECO:0000313" key="5">
    <source>
        <dbReference type="Proteomes" id="UP000232875"/>
    </source>
</evidence>
<gene>
    <name evidence="4" type="ORF">MVES_001344</name>
</gene>
<dbReference type="Proteomes" id="UP000232875">
    <property type="component" value="Unassembled WGS sequence"/>
</dbReference>
<organism evidence="4 5">
    <name type="scientific">Malassezia vespertilionis</name>
    <dbReference type="NCBI Taxonomy" id="2020962"/>
    <lineage>
        <taxon>Eukaryota</taxon>
        <taxon>Fungi</taxon>
        <taxon>Dikarya</taxon>
        <taxon>Basidiomycota</taxon>
        <taxon>Ustilaginomycotina</taxon>
        <taxon>Malasseziomycetes</taxon>
        <taxon>Malasseziales</taxon>
        <taxon>Malasseziaceae</taxon>
        <taxon>Malassezia</taxon>
    </lineage>
</organism>
<dbReference type="Pfam" id="PF03330">
    <property type="entry name" value="DPBB_1"/>
    <property type="match status" value="1"/>
</dbReference>
<dbReference type="CDD" id="cd22191">
    <property type="entry name" value="DPBB_RlpA_EXP_N-like"/>
    <property type="match status" value="1"/>
</dbReference>
<accession>A0A2N1JEQ9</accession>